<dbReference type="PROSITE" id="PS51826">
    <property type="entry name" value="PSBD"/>
    <property type="match status" value="1"/>
</dbReference>
<feature type="compositionally biased region" description="Polar residues" evidence="13">
    <location>
        <begin position="247"/>
        <end position="256"/>
    </location>
</feature>
<dbReference type="InterPro" id="IPR001078">
    <property type="entry name" value="2-oxoacid_DH_actylTfrase"/>
</dbReference>
<comment type="similarity">
    <text evidence="2">Belongs to the 2-oxoacid dehydrogenase family.</text>
</comment>
<keyword evidence="5 16" id="KW-0808">Transferase</keyword>
<dbReference type="GO" id="GO:0045254">
    <property type="term" value="C:pyruvate dehydrogenase complex"/>
    <property type="evidence" value="ECO:0007669"/>
    <property type="project" value="InterPro"/>
</dbReference>
<comment type="cofactor">
    <cofactor evidence="1">
        <name>(R)-lipoate</name>
        <dbReference type="ChEBI" id="CHEBI:83088"/>
    </cofactor>
</comment>
<evidence type="ECO:0000256" key="13">
    <source>
        <dbReference type="SAM" id="MobiDB-lite"/>
    </source>
</evidence>
<dbReference type="Gene3D" id="3.30.559.10">
    <property type="entry name" value="Chloramphenicol acetyltransferase-like domain"/>
    <property type="match status" value="1"/>
</dbReference>
<evidence type="ECO:0000313" key="16">
    <source>
        <dbReference type="EMBL" id="KUG26927.1"/>
    </source>
</evidence>
<evidence type="ECO:0000256" key="9">
    <source>
        <dbReference type="ARBA" id="ARBA00025211"/>
    </source>
</evidence>
<feature type="region of interest" description="Disordered" evidence="13">
    <location>
        <begin position="209"/>
        <end position="259"/>
    </location>
</feature>
<dbReference type="InterPro" id="IPR036625">
    <property type="entry name" value="E3-bd_dom_sf"/>
</dbReference>
<keyword evidence="16" id="KW-0670">Pyruvate</keyword>
<reference evidence="16" key="1">
    <citation type="journal article" date="2015" name="Proc. Natl. Acad. Sci. U.S.A.">
        <title>Networks of energetic and metabolic interactions define dynamics in microbial communities.</title>
        <authorList>
            <person name="Embree M."/>
            <person name="Liu J.K."/>
            <person name="Al-Bassam M.M."/>
            <person name="Zengler K."/>
        </authorList>
    </citation>
    <scope>NUCLEOTIDE SEQUENCE</scope>
</reference>
<feature type="compositionally biased region" description="Basic and acidic residues" evidence="13">
    <location>
        <begin position="220"/>
        <end position="241"/>
    </location>
</feature>
<dbReference type="Pfam" id="PF02817">
    <property type="entry name" value="E3_binding"/>
    <property type="match status" value="1"/>
</dbReference>
<evidence type="ECO:0000259" key="14">
    <source>
        <dbReference type="PROSITE" id="PS50968"/>
    </source>
</evidence>
<dbReference type="GO" id="GO:0005737">
    <property type="term" value="C:cytoplasm"/>
    <property type="evidence" value="ECO:0007669"/>
    <property type="project" value="TreeGrafter"/>
</dbReference>
<proteinExistence type="inferred from homology"/>
<evidence type="ECO:0000256" key="5">
    <source>
        <dbReference type="ARBA" id="ARBA00022679"/>
    </source>
</evidence>
<keyword evidence="6" id="KW-0677">Repeat</keyword>
<dbReference type="CDD" id="cd06849">
    <property type="entry name" value="lipoyl_domain"/>
    <property type="match status" value="2"/>
</dbReference>
<dbReference type="GO" id="GO:0004742">
    <property type="term" value="F:dihydrolipoyllysine-residue acetyltransferase activity"/>
    <property type="evidence" value="ECO:0007669"/>
    <property type="project" value="UniProtKB-EC"/>
</dbReference>
<dbReference type="Pfam" id="PF00198">
    <property type="entry name" value="2-oxoacid_dh"/>
    <property type="match status" value="1"/>
</dbReference>
<evidence type="ECO:0000256" key="8">
    <source>
        <dbReference type="ARBA" id="ARBA00023315"/>
    </source>
</evidence>
<feature type="region of interest" description="Disordered" evidence="13">
    <location>
        <begin position="78"/>
        <end position="129"/>
    </location>
</feature>
<name>A0A0W8G191_9ZZZZ</name>
<evidence type="ECO:0000256" key="12">
    <source>
        <dbReference type="ARBA" id="ARBA00048370"/>
    </source>
</evidence>
<accession>A0A0W8G191</accession>
<protein>
    <recommendedName>
        <fullName evidence="4">Dihydrolipoyllysine-residue acetyltransferase component of pyruvate dehydrogenase complex</fullName>
        <ecNumber evidence="3">2.3.1.12</ecNumber>
    </recommendedName>
    <alternativeName>
        <fullName evidence="10">Dihydrolipoamide acetyltransferase component of pyruvate dehydrogenase complex</fullName>
    </alternativeName>
    <alternativeName>
        <fullName evidence="11">E2</fullName>
    </alternativeName>
</protein>
<keyword evidence="8 16" id="KW-0012">Acyltransferase</keyword>
<dbReference type="InterPro" id="IPR003016">
    <property type="entry name" value="2-oxoA_DH_lipoyl-BS"/>
</dbReference>
<evidence type="ECO:0000256" key="2">
    <source>
        <dbReference type="ARBA" id="ARBA00007317"/>
    </source>
</evidence>
<comment type="catalytic activity">
    <reaction evidence="12">
        <text>N(6)-[(R)-dihydrolipoyl]-L-lysyl-[protein] + acetyl-CoA = N(6)-[(R)-S(8)-acetyldihydrolipoyl]-L-lysyl-[protein] + CoA</text>
        <dbReference type="Rhea" id="RHEA:17017"/>
        <dbReference type="Rhea" id="RHEA-COMP:10475"/>
        <dbReference type="Rhea" id="RHEA-COMP:10478"/>
        <dbReference type="ChEBI" id="CHEBI:57287"/>
        <dbReference type="ChEBI" id="CHEBI:57288"/>
        <dbReference type="ChEBI" id="CHEBI:83100"/>
        <dbReference type="ChEBI" id="CHEBI:83111"/>
        <dbReference type="EC" id="2.3.1.12"/>
    </reaction>
</comment>
<dbReference type="PANTHER" id="PTHR43178:SF2">
    <property type="entry name" value="DIHYDROLIPOYLLYSINE-RESIDUE ACETYLTRANSFERASE COMPONENT OF PYRUVATE DEHYDROGENASE COMPLEX"/>
    <property type="match status" value="1"/>
</dbReference>
<dbReference type="InterPro" id="IPR006256">
    <property type="entry name" value="AcTrfase_Pyrv_DH_cplx"/>
</dbReference>
<evidence type="ECO:0000256" key="6">
    <source>
        <dbReference type="ARBA" id="ARBA00022737"/>
    </source>
</evidence>
<dbReference type="InterPro" id="IPR004167">
    <property type="entry name" value="PSBD"/>
</dbReference>
<comment type="caution">
    <text evidence="16">The sequence shown here is derived from an EMBL/GenBank/DDBJ whole genome shotgun (WGS) entry which is preliminary data.</text>
</comment>
<sequence length="564" mass="62687">MAIEFKLPELGENIETAQIVKVIVSEGDVIKEDDIILEIETDKATVEVPSDVGGKVSKMHVKDGDTAKVGQIILTLEAGDAKEEKPEPKEEKKHEVKKEEAKKEDKKEEPKKEETKKESSKQKQKAEGGIYEFKLPELGENIESADVTAVLVKVGDQINEDDPVLEIETDKATVEVPIDKSGKVKEVKIKEGQKAKIGETVIVIELTDSVSEEEESLTEPEEKAVEEKKEEKTETKEETDTKPLSIPQISDSTHSARQFKKELPDKIAPASPSVRRFSREIGINIHQVRGTGPGGRISVEDVKVFAKNLNEKISKGKGTIGVSAEPLPDFSKWGKIQREEMSNIRKITAEHLSYAWSVIPHVTQFDKADITELEKLRKQYSKEVDAAGGKLTVTAILVKIIAEALKKFPQFNCSIDMDKKEIIYKKYYNVGIAVDTDRGLLVPVIKDADKKNVTEISVELGELAAKARDKKLSLDEMQGGNFSISNLGGIGGTYFTPIVNSPEVAILGVSRGNYEPVYKDGEFVPRLMLPLSLSYDHRIIDGADAIRFLRWVVESLENPFRMLL</sequence>
<dbReference type="SUPFAM" id="SSF51230">
    <property type="entry name" value="Single hybrid motif"/>
    <property type="match status" value="2"/>
</dbReference>
<feature type="domain" description="Peripheral subunit-binding (PSBD)" evidence="15">
    <location>
        <begin position="269"/>
        <end position="306"/>
    </location>
</feature>
<dbReference type="InterPro" id="IPR050743">
    <property type="entry name" value="2-oxoacid_DH_E2_comp"/>
</dbReference>
<dbReference type="SUPFAM" id="SSF47005">
    <property type="entry name" value="Peripheral subunit-binding domain of 2-oxo acid dehydrogenase complex"/>
    <property type="match status" value="1"/>
</dbReference>
<evidence type="ECO:0000256" key="10">
    <source>
        <dbReference type="ARBA" id="ARBA00029730"/>
    </source>
</evidence>
<feature type="domain" description="Lipoyl-binding" evidence="14">
    <location>
        <begin position="130"/>
        <end position="205"/>
    </location>
</feature>
<dbReference type="PROSITE" id="PS00189">
    <property type="entry name" value="LIPOYL"/>
    <property type="match status" value="2"/>
</dbReference>
<dbReference type="Gene3D" id="4.10.320.10">
    <property type="entry name" value="E3-binding domain"/>
    <property type="match status" value="1"/>
</dbReference>
<evidence type="ECO:0000256" key="7">
    <source>
        <dbReference type="ARBA" id="ARBA00022823"/>
    </source>
</evidence>
<feature type="compositionally biased region" description="Acidic residues" evidence="13">
    <location>
        <begin position="210"/>
        <end position="219"/>
    </location>
</feature>
<dbReference type="InterPro" id="IPR023213">
    <property type="entry name" value="CAT-like_dom_sf"/>
</dbReference>
<dbReference type="PROSITE" id="PS50968">
    <property type="entry name" value="BIOTINYL_LIPOYL"/>
    <property type="match status" value="2"/>
</dbReference>
<dbReference type="Pfam" id="PF00364">
    <property type="entry name" value="Biotin_lipoyl"/>
    <property type="match status" value="2"/>
</dbReference>
<evidence type="ECO:0000256" key="4">
    <source>
        <dbReference type="ARBA" id="ARBA00016300"/>
    </source>
</evidence>
<comment type="function">
    <text evidence="9">The pyruvate dehydrogenase complex catalyzes the overall conversion of pyruvate to acetyl-CoA and CO(2). It contains multiple copies of three enzymatic components: pyruvate dehydrogenase (E1), dihydrolipoamide acetyltransferase (E2) and lipoamide dehydrogenase (E3).</text>
</comment>
<dbReference type="NCBIfam" id="TIGR01348">
    <property type="entry name" value="PDHac_trf_long"/>
    <property type="match status" value="1"/>
</dbReference>
<feature type="domain" description="Lipoyl-binding" evidence="14">
    <location>
        <begin position="2"/>
        <end position="77"/>
    </location>
</feature>
<evidence type="ECO:0000256" key="3">
    <source>
        <dbReference type="ARBA" id="ARBA00013114"/>
    </source>
</evidence>
<dbReference type="InterPro" id="IPR011053">
    <property type="entry name" value="Single_hybrid_motif"/>
</dbReference>
<organism evidence="16">
    <name type="scientific">hydrocarbon metagenome</name>
    <dbReference type="NCBI Taxonomy" id="938273"/>
    <lineage>
        <taxon>unclassified sequences</taxon>
        <taxon>metagenomes</taxon>
        <taxon>ecological metagenomes</taxon>
    </lineage>
</organism>
<feature type="compositionally biased region" description="Basic and acidic residues" evidence="13">
    <location>
        <begin position="79"/>
        <end position="126"/>
    </location>
</feature>
<dbReference type="EC" id="2.3.1.12" evidence="3"/>
<evidence type="ECO:0000259" key="15">
    <source>
        <dbReference type="PROSITE" id="PS51826"/>
    </source>
</evidence>
<dbReference type="InterPro" id="IPR000089">
    <property type="entry name" value="Biotin_lipoyl"/>
</dbReference>
<dbReference type="AlphaFoldDB" id="A0A0W8G191"/>
<dbReference type="GO" id="GO:0031405">
    <property type="term" value="F:lipoic acid binding"/>
    <property type="evidence" value="ECO:0007669"/>
    <property type="project" value="TreeGrafter"/>
</dbReference>
<dbReference type="Gene3D" id="2.40.50.100">
    <property type="match status" value="2"/>
</dbReference>
<dbReference type="EMBL" id="LNQE01000386">
    <property type="protein sequence ID" value="KUG26927.1"/>
    <property type="molecule type" value="Genomic_DNA"/>
</dbReference>
<gene>
    <name evidence="16" type="ORF">ASZ90_003234</name>
</gene>
<dbReference type="PANTHER" id="PTHR43178">
    <property type="entry name" value="DIHYDROLIPOAMIDE ACETYLTRANSFERASE COMPONENT OF PYRUVATE DEHYDROGENASE COMPLEX"/>
    <property type="match status" value="1"/>
</dbReference>
<keyword evidence="7" id="KW-0450">Lipoyl</keyword>
<dbReference type="FunFam" id="3.30.559.10:FF:000004">
    <property type="entry name" value="Acetyltransferase component of pyruvate dehydrogenase complex"/>
    <property type="match status" value="1"/>
</dbReference>
<evidence type="ECO:0000256" key="1">
    <source>
        <dbReference type="ARBA" id="ARBA00001938"/>
    </source>
</evidence>
<dbReference type="SUPFAM" id="SSF52777">
    <property type="entry name" value="CoA-dependent acyltransferases"/>
    <property type="match status" value="1"/>
</dbReference>
<evidence type="ECO:0000256" key="11">
    <source>
        <dbReference type="ARBA" id="ARBA00031531"/>
    </source>
</evidence>